<dbReference type="GO" id="GO:0051536">
    <property type="term" value="F:iron-sulfur cluster binding"/>
    <property type="evidence" value="ECO:0007669"/>
    <property type="project" value="InterPro"/>
</dbReference>
<gene>
    <name evidence="3" type="ORF">CTB96_13930</name>
</gene>
<evidence type="ECO:0000256" key="1">
    <source>
        <dbReference type="ARBA" id="ARBA00049958"/>
    </source>
</evidence>
<organism evidence="3 4">
    <name type="scientific">Cryobacterium arcticum</name>
    <dbReference type="NCBI Taxonomy" id="670052"/>
    <lineage>
        <taxon>Bacteria</taxon>
        <taxon>Bacillati</taxon>
        <taxon>Actinomycetota</taxon>
        <taxon>Actinomycetes</taxon>
        <taxon>Micrococcales</taxon>
        <taxon>Microbacteriaceae</taxon>
        <taxon>Cryobacterium</taxon>
    </lineage>
</organism>
<evidence type="ECO:0000313" key="4">
    <source>
        <dbReference type="Proteomes" id="UP000246722"/>
    </source>
</evidence>
<dbReference type="GO" id="GO:0016226">
    <property type="term" value="P:iron-sulfur cluster assembly"/>
    <property type="evidence" value="ECO:0007669"/>
    <property type="project" value="InterPro"/>
</dbReference>
<comment type="caution">
    <text evidence="3">The sequence shown here is derived from an EMBL/GenBank/DDBJ whole genome shotgun (WGS) entry which is preliminary data.</text>
</comment>
<dbReference type="SUPFAM" id="SSF117916">
    <property type="entry name" value="Fe-S cluster assembly (FSCA) domain-like"/>
    <property type="match status" value="1"/>
</dbReference>
<accession>A0A317ZRV4</accession>
<dbReference type="GO" id="GO:0005506">
    <property type="term" value="F:iron ion binding"/>
    <property type="evidence" value="ECO:0007669"/>
    <property type="project" value="InterPro"/>
</dbReference>
<evidence type="ECO:0000313" key="3">
    <source>
        <dbReference type="EMBL" id="PXA67783.1"/>
    </source>
</evidence>
<sequence length="207" mass="21498">MAADRIRLHVRAGMARRLAGPRRGAARLGRRRHTVIPTHPEAVAGEPHSLRWILPAGILPEGDVLAVPGALGALLAAGTVQWMRVDHAGLVIALGQGATWPGQGAAVRAALHSALNQAGTWTLGEGPDRSTDARLLAATEAVLAGRAGDFIRSHGGSVAVVSARDGVATVRLRGACAGCPAVSLTLQARVERDLREAYPELRAVRAA</sequence>
<keyword evidence="4" id="KW-1185">Reference proteome</keyword>
<proteinExistence type="predicted"/>
<dbReference type="Gene3D" id="3.30.300.130">
    <property type="entry name" value="Fe-S cluster assembly (FSCA)"/>
    <property type="match status" value="1"/>
</dbReference>
<dbReference type="EMBL" id="QHLY01000012">
    <property type="protein sequence ID" value="PXA67783.1"/>
    <property type="molecule type" value="Genomic_DNA"/>
</dbReference>
<dbReference type="Pfam" id="PF01106">
    <property type="entry name" value="NifU"/>
    <property type="match status" value="1"/>
</dbReference>
<dbReference type="Proteomes" id="UP000246722">
    <property type="component" value="Unassembled WGS sequence"/>
</dbReference>
<feature type="domain" description="NIF system FeS cluster assembly NifU C-terminal" evidence="2">
    <location>
        <begin position="150"/>
        <end position="204"/>
    </location>
</feature>
<dbReference type="InterPro" id="IPR034904">
    <property type="entry name" value="FSCA_dom_sf"/>
</dbReference>
<protein>
    <submittedName>
        <fullName evidence="3">NifU family protein</fullName>
    </submittedName>
</protein>
<reference evidence="3 4" key="1">
    <citation type="submission" date="2018-05" db="EMBL/GenBank/DDBJ databases">
        <title>Genetic diversity of glacier-inhabiting Cryobacterium bacteria in China and description of Cryobacterium mengkeensis sp. nov. and Arthrobacter glacialis sp. nov.</title>
        <authorList>
            <person name="Liu Q."/>
            <person name="Xin Y.-H."/>
        </authorList>
    </citation>
    <scope>NUCLEOTIDE SEQUENCE [LARGE SCALE GENOMIC DNA]</scope>
    <source>
        <strain evidence="3 4">SK-1</strain>
    </source>
</reference>
<dbReference type="OrthoDB" id="9798220at2"/>
<evidence type="ECO:0000259" key="2">
    <source>
        <dbReference type="Pfam" id="PF01106"/>
    </source>
</evidence>
<dbReference type="AlphaFoldDB" id="A0A317ZRV4"/>
<comment type="function">
    <text evidence="1">May be involved in the formation or repair of [Fe-S] clusters present in iron-sulfur proteins.</text>
</comment>
<dbReference type="InterPro" id="IPR001075">
    <property type="entry name" value="NIF_FeS_clus_asmbl_NifU_C"/>
</dbReference>
<name>A0A317ZRV4_9MICO</name>